<dbReference type="OrthoDB" id="1641903at2759"/>
<evidence type="ECO:0000256" key="5">
    <source>
        <dbReference type="ARBA" id="ARBA00022989"/>
    </source>
</evidence>
<feature type="transmembrane region" description="Helical" evidence="8">
    <location>
        <begin position="200"/>
        <end position="219"/>
    </location>
</feature>
<keyword evidence="3" id="KW-0813">Transport</keyword>
<organism evidence="9 10">
    <name type="scientific">Chlamydomonas reinhardtii</name>
    <name type="common">Chlamydomonas smithii</name>
    <dbReference type="NCBI Taxonomy" id="3055"/>
    <lineage>
        <taxon>Eukaryota</taxon>
        <taxon>Viridiplantae</taxon>
        <taxon>Chlorophyta</taxon>
        <taxon>core chlorophytes</taxon>
        <taxon>Chlorophyceae</taxon>
        <taxon>CS clade</taxon>
        <taxon>Chlamydomonadales</taxon>
        <taxon>Chlamydomonadaceae</taxon>
        <taxon>Chlamydomonas</taxon>
    </lineage>
</organism>
<comment type="similarity">
    <text evidence="2">Belongs to the nucleobase:cation symporter-2 (NCS2) (TC 2.A.40) family.</text>
</comment>
<comment type="subcellular location">
    <subcellularLocation>
        <location evidence="1">Membrane</location>
        <topology evidence="1">Multi-pass membrane protein</topology>
    </subcellularLocation>
</comment>
<feature type="transmembrane region" description="Helical" evidence="8">
    <location>
        <begin position="52"/>
        <end position="74"/>
    </location>
</feature>
<evidence type="ECO:0000256" key="2">
    <source>
        <dbReference type="ARBA" id="ARBA00008821"/>
    </source>
</evidence>
<evidence type="ECO:0008006" key="11">
    <source>
        <dbReference type="Google" id="ProtNLM"/>
    </source>
</evidence>
<feature type="region of interest" description="Disordered" evidence="7">
    <location>
        <begin position="587"/>
        <end position="632"/>
    </location>
</feature>
<dbReference type="PANTHER" id="PTHR42810">
    <property type="entry name" value="PURINE PERMEASE C1399.01C-RELATED"/>
    <property type="match status" value="1"/>
</dbReference>
<proteinExistence type="inferred from homology"/>
<evidence type="ECO:0000256" key="3">
    <source>
        <dbReference type="ARBA" id="ARBA00022448"/>
    </source>
</evidence>
<dbReference type="GeneID" id="5716032"/>
<name>A0A2K3DAL8_CHLRE</name>
<feature type="transmembrane region" description="Helical" evidence="8">
    <location>
        <begin position="512"/>
        <end position="532"/>
    </location>
</feature>
<dbReference type="STRING" id="3055.A0A2K3DAL8"/>
<evidence type="ECO:0000313" key="9">
    <source>
        <dbReference type="EMBL" id="PNW77574.1"/>
    </source>
</evidence>
<feature type="compositionally biased region" description="Polar residues" evidence="7">
    <location>
        <begin position="587"/>
        <end position="597"/>
    </location>
</feature>
<accession>A0A2K3DAL8</accession>
<dbReference type="AlphaFoldDB" id="A0A2K3DAL8"/>
<feature type="compositionally biased region" description="Polar residues" evidence="7">
    <location>
        <begin position="621"/>
        <end position="632"/>
    </location>
</feature>
<evidence type="ECO:0000256" key="1">
    <source>
        <dbReference type="ARBA" id="ARBA00004141"/>
    </source>
</evidence>
<reference evidence="9 10" key="1">
    <citation type="journal article" date="2007" name="Science">
        <title>The Chlamydomonas genome reveals the evolution of key animal and plant functions.</title>
        <authorList>
            <person name="Merchant S.S."/>
            <person name="Prochnik S.E."/>
            <person name="Vallon O."/>
            <person name="Harris E.H."/>
            <person name="Karpowicz S.J."/>
            <person name="Witman G.B."/>
            <person name="Terry A."/>
            <person name="Salamov A."/>
            <person name="Fritz-Laylin L.K."/>
            <person name="Marechal-Drouard L."/>
            <person name="Marshall W.F."/>
            <person name="Qu L.H."/>
            <person name="Nelson D.R."/>
            <person name="Sanderfoot A.A."/>
            <person name="Spalding M.H."/>
            <person name="Kapitonov V.V."/>
            <person name="Ren Q."/>
            <person name="Ferris P."/>
            <person name="Lindquist E."/>
            <person name="Shapiro H."/>
            <person name="Lucas S.M."/>
            <person name="Grimwood J."/>
            <person name="Schmutz J."/>
            <person name="Cardol P."/>
            <person name="Cerutti H."/>
            <person name="Chanfreau G."/>
            <person name="Chen C.L."/>
            <person name="Cognat V."/>
            <person name="Croft M.T."/>
            <person name="Dent R."/>
            <person name="Dutcher S."/>
            <person name="Fernandez E."/>
            <person name="Fukuzawa H."/>
            <person name="Gonzalez-Ballester D."/>
            <person name="Gonzalez-Halphen D."/>
            <person name="Hallmann A."/>
            <person name="Hanikenne M."/>
            <person name="Hippler M."/>
            <person name="Inwood W."/>
            <person name="Jabbari K."/>
            <person name="Kalanon M."/>
            <person name="Kuras R."/>
            <person name="Lefebvre P.A."/>
            <person name="Lemaire S.D."/>
            <person name="Lobanov A.V."/>
            <person name="Lohr M."/>
            <person name="Manuell A."/>
            <person name="Meier I."/>
            <person name="Mets L."/>
            <person name="Mittag M."/>
            <person name="Mittelmeier T."/>
            <person name="Moroney J.V."/>
            <person name="Moseley J."/>
            <person name="Napoli C."/>
            <person name="Nedelcu A.M."/>
            <person name="Niyogi K."/>
            <person name="Novoselov S.V."/>
            <person name="Paulsen I.T."/>
            <person name="Pazour G."/>
            <person name="Purton S."/>
            <person name="Ral J.P."/>
            <person name="Riano-Pachon D.M."/>
            <person name="Riekhof W."/>
            <person name="Rymarquis L."/>
            <person name="Schroda M."/>
            <person name="Stern D."/>
            <person name="Umen J."/>
            <person name="Willows R."/>
            <person name="Wilson N."/>
            <person name="Zimmer S.L."/>
            <person name="Allmer J."/>
            <person name="Balk J."/>
            <person name="Bisova K."/>
            <person name="Chen C.J."/>
            <person name="Elias M."/>
            <person name="Gendler K."/>
            <person name="Hauser C."/>
            <person name="Lamb M.R."/>
            <person name="Ledford H."/>
            <person name="Long J.C."/>
            <person name="Minagawa J."/>
            <person name="Page M.D."/>
            <person name="Pan J."/>
            <person name="Pootakham W."/>
            <person name="Roje S."/>
            <person name="Rose A."/>
            <person name="Stahlberg E."/>
            <person name="Terauchi A.M."/>
            <person name="Yang P."/>
            <person name="Ball S."/>
            <person name="Bowler C."/>
            <person name="Dieckmann C.L."/>
            <person name="Gladyshev V.N."/>
            <person name="Green P."/>
            <person name="Jorgensen R."/>
            <person name="Mayfield S."/>
            <person name="Mueller-Roeber B."/>
            <person name="Rajamani S."/>
            <person name="Sayre R.T."/>
            <person name="Brokstein P."/>
            <person name="Dubchak I."/>
            <person name="Goodstein D."/>
            <person name="Hornick L."/>
            <person name="Huang Y.W."/>
            <person name="Jhaveri J."/>
            <person name="Luo Y."/>
            <person name="Martinez D."/>
            <person name="Ngau W.C."/>
            <person name="Otillar B."/>
            <person name="Poliakov A."/>
            <person name="Porter A."/>
            <person name="Szajkowski L."/>
            <person name="Werner G."/>
            <person name="Zhou K."/>
            <person name="Grigoriev I.V."/>
            <person name="Rokhsar D.S."/>
            <person name="Grossman A.R."/>
        </authorList>
    </citation>
    <scope>NUCLEOTIDE SEQUENCE [LARGE SCALE GENOMIC DNA]</scope>
    <source>
        <strain evidence="10">CC-503</strain>
    </source>
</reference>
<feature type="transmembrane region" description="Helical" evidence="8">
    <location>
        <begin position="312"/>
        <end position="330"/>
    </location>
</feature>
<evidence type="ECO:0000256" key="7">
    <source>
        <dbReference type="SAM" id="MobiDB-lite"/>
    </source>
</evidence>
<sequence>MSAVEVHHTEKRSFKELMVGTYDLKYLCLPAFPYFRKGKGVPPPRFFGKDDFLGLFVALVMGLQHALAMVGGLITPPLLVSTLAFGNRPGTTTPYAQGDPAEIQRYLVQAALIVCGIMTFFQVLGVRIYKTKFQYGAGVLSCMGISFTTVPIATSVIGQLMKEQGRTFEEAYGNFLGTIAMCGVIPVILSFFPIRVIKKIFPPLVCGIVIMMIGVHLIGSGFKNWGGGAFCADNWQHPPATRACFLPAKYPNGTSYLQLNQCWVGPGVMCGDKTKTEVFLPFGSQEYLGLGFLVFITIIFLEIFGSPFMRNASVILALLFGYLIAAVTTYQGKKYVITTKIDQAPGITFLWTTTFPLGFYPPAIIPLMIVFIITSIETVGDTSATMEASRMAVDTEDGTRRIKGALLNDGISGIFSALATSLPLTTFAQNNGVIALTNVAARQAGFAAAFWLFLLGILGKVGAWITTIPECVLGGMTTFAPTPLPAVLFANVIASGIKIIINGDPLTRRSRFILACSLALAFGVELVPQWATLNLWPVTPGMSPGLRGLRDAIILVISTSFTLGAVVALILNLIIPLDKTDPTVTRCSPGASSVSTENDGKDASFHSDAAQASSAPPPVVTITQRHSSNGFA</sequence>
<dbReference type="InterPro" id="IPR006043">
    <property type="entry name" value="NCS2"/>
</dbReference>
<feature type="transmembrane region" description="Helical" evidence="8">
    <location>
        <begin position="359"/>
        <end position="380"/>
    </location>
</feature>
<dbReference type="InterPro" id="IPR006042">
    <property type="entry name" value="Xan_ur_permease"/>
</dbReference>
<keyword evidence="4 8" id="KW-0812">Transmembrane</keyword>
<keyword evidence="5 8" id="KW-1133">Transmembrane helix</keyword>
<dbReference type="FunCoup" id="A0A2K3DAL8">
    <property type="interactions" value="1246"/>
</dbReference>
<feature type="transmembrane region" description="Helical" evidence="8">
    <location>
        <begin position="479"/>
        <end position="500"/>
    </location>
</feature>
<dbReference type="GO" id="GO:0005886">
    <property type="term" value="C:plasma membrane"/>
    <property type="evidence" value="ECO:0000318"/>
    <property type="project" value="GO_Central"/>
</dbReference>
<dbReference type="Pfam" id="PF00860">
    <property type="entry name" value="Xan_ur_permease"/>
    <property type="match status" value="2"/>
</dbReference>
<evidence type="ECO:0000256" key="6">
    <source>
        <dbReference type="ARBA" id="ARBA00023136"/>
    </source>
</evidence>
<keyword evidence="10" id="KW-1185">Reference proteome</keyword>
<dbReference type="Proteomes" id="UP000006906">
    <property type="component" value="Chromosome 10"/>
</dbReference>
<dbReference type="GO" id="GO:0042907">
    <property type="term" value="F:xanthine transmembrane transporter activity"/>
    <property type="evidence" value="ECO:0000318"/>
    <property type="project" value="GO_Central"/>
</dbReference>
<feature type="transmembrane region" description="Helical" evidence="8">
    <location>
        <begin position="172"/>
        <end position="193"/>
    </location>
</feature>
<dbReference type="InParanoid" id="A0A2K3DAL8"/>
<evidence type="ECO:0000256" key="8">
    <source>
        <dbReference type="SAM" id="Phobius"/>
    </source>
</evidence>
<dbReference type="NCBIfam" id="TIGR00801">
    <property type="entry name" value="ncs2"/>
    <property type="match status" value="1"/>
</dbReference>
<protein>
    <recommendedName>
        <fullName evidence="11">Uric acid-xanthine permease</fullName>
    </recommendedName>
</protein>
<evidence type="ECO:0000256" key="4">
    <source>
        <dbReference type="ARBA" id="ARBA00022692"/>
    </source>
</evidence>
<feature type="transmembrane region" description="Helical" evidence="8">
    <location>
        <begin position="552"/>
        <end position="575"/>
    </location>
</feature>
<feature type="transmembrane region" description="Helical" evidence="8">
    <location>
        <begin position="138"/>
        <end position="160"/>
    </location>
</feature>
<dbReference type="GO" id="GO:0042906">
    <property type="term" value="P:xanthine transport"/>
    <property type="evidence" value="ECO:0000318"/>
    <property type="project" value="GO_Central"/>
</dbReference>
<dbReference type="RefSeq" id="XP_042920217.1">
    <property type="nucleotide sequence ID" value="XM_043066820.1"/>
</dbReference>
<evidence type="ECO:0000313" key="10">
    <source>
        <dbReference type="Proteomes" id="UP000006906"/>
    </source>
</evidence>
<gene>
    <name evidence="9" type="ORF">CHLRE_10g442600v5</name>
</gene>
<dbReference type="PANTHER" id="PTHR42810:SF2">
    <property type="entry name" value="PURINE PERMEASE C1399.01C-RELATED"/>
    <property type="match status" value="1"/>
</dbReference>
<feature type="transmembrane region" description="Helical" evidence="8">
    <location>
        <begin position="287"/>
        <end position="305"/>
    </location>
</feature>
<feature type="transmembrane region" description="Helical" evidence="8">
    <location>
        <begin position="446"/>
        <end position="467"/>
    </location>
</feature>
<dbReference type="EMBL" id="CM008971">
    <property type="protein sequence ID" value="PNW77574.1"/>
    <property type="molecule type" value="Genomic_DNA"/>
</dbReference>
<feature type="transmembrane region" description="Helical" evidence="8">
    <location>
        <begin position="106"/>
        <end position="126"/>
    </location>
</feature>
<dbReference type="Gramene" id="PNW77574">
    <property type="protein sequence ID" value="PNW77574"/>
    <property type="gene ID" value="CHLRE_10g442600v5"/>
</dbReference>
<keyword evidence="6 8" id="KW-0472">Membrane</keyword>